<feature type="domain" description="CN hydrolase" evidence="9">
    <location>
        <begin position="12"/>
        <end position="276"/>
    </location>
</feature>
<dbReference type="CDD" id="cd07570">
    <property type="entry name" value="GAT_Gln-NAD-synth"/>
    <property type="match status" value="1"/>
</dbReference>
<keyword evidence="11" id="KW-1185">Reference proteome</keyword>
<comment type="pathway">
    <text evidence="1 7 8">Cofactor biosynthesis; NAD(+) biosynthesis; NAD(+) from deamido-NAD(+) (L-Gln route): step 1/1.</text>
</comment>
<dbReference type="PANTHER" id="PTHR23090">
    <property type="entry name" value="NH 3 /GLUTAMINE-DEPENDENT NAD + SYNTHETASE"/>
    <property type="match status" value="1"/>
</dbReference>
<dbReference type="GO" id="GO:0004359">
    <property type="term" value="F:glutaminase activity"/>
    <property type="evidence" value="ECO:0007669"/>
    <property type="project" value="InterPro"/>
</dbReference>
<feature type="active site" description="Nucleophile; for glutaminase activity" evidence="7">
    <location>
        <position position="176"/>
    </location>
</feature>
<evidence type="ECO:0000313" key="10">
    <source>
        <dbReference type="EMBL" id="BBY30779.1"/>
    </source>
</evidence>
<evidence type="ECO:0000313" key="11">
    <source>
        <dbReference type="Proteomes" id="UP000467193"/>
    </source>
</evidence>
<comment type="function">
    <text evidence="7">Catalyzes the ATP-dependent amidation of deamido-NAD to form NAD. Uses L-glutamine as a nitrogen source.</text>
</comment>
<feature type="active site" description="Proton acceptor; for glutaminase activity" evidence="7">
    <location>
        <position position="52"/>
    </location>
</feature>
<dbReference type="KEGG" id="msei:MSEDJ_48750"/>
<dbReference type="EMBL" id="AP022588">
    <property type="protein sequence ID" value="BBY30779.1"/>
    <property type="molecule type" value="Genomic_DNA"/>
</dbReference>
<dbReference type="Pfam" id="PF00795">
    <property type="entry name" value="CN_hydrolase"/>
    <property type="match status" value="1"/>
</dbReference>
<feature type="binding site" evidence="7">
    <location>
        <begin position="490"/>
        <end position="493"/>
    </location>
    <ligand>
        <name>deamido-NAD(+)</name>
        <dbReference type="ChEBI" id="CHEBI:58437"/>
        <note>ligand shared between two neighboring subunits</note>
    </ligand>
</feature>
<evidence type="ECO:0000256" key="8">
    <source>
        <dbReference type="PIRNR" id="PIRNR006630"/>
    </source>
</evidence>
<evidence type="ECO:0000256" key="1">
    <source>
        <dbReference type="ARBA" id="ARBA00005188"/>
    </source>
</evidence>
<dbReference type="NCBIfam" id="NF002730">
    <property type="entry name" value="PRK02628.1"/>
    <property type="match status" value="1"/>
</dbReference>
<evidence type="ECO:0000259" key="9">
    <source>
        <dbReference type="PROSITE" id="PS50263"/>
    </source>
</evidence>
<dbReference type="FunFam" id="3.40.50.620:FF:000155">
    <property type="entry name" value="Glutamine-dependent NAD(+) synthetase"/>
    <property type="match status" value="1"/>
</dbReference>
<dbReference type="InterPro" id="IPR014729">
    <property type="entry name" value="Rossmann-like_a/b/a_fold"/>
</dbReference>
<dbReference type="GO" id="GO:0003952">
    <property type="term" value="F:NAD+ synthase (glutamine-hydrolyzing) activity"/>
    <property type="evidence" value="ECO:0007669"/>
    <property type="project" value="UniProtKB-UniRule"/>
</dbReference>
<keyword evidence="4 7" id="KW-0547">Nucleotide-binding</keyword>
<organism evidence="10 11">
    <name type="scientific">Mycolicibacterium sediminis</name>
    <dbReference type="NCBI Taxonomy" id="1286180"/>
    <lineage>
        <taxon>Bacteria</taxon>
        <taxon>Bacillati</taxon>
        <taxon>Actinomycetota</taxon>
        <taxon>Actinomycetes</taxon>
        <taxon>Mycobacteriales</taxon>
        <taxon>Mycobacteriaceae</taxon>
        <taxon>Mycolicibacterium</taxon>
    </lineage>
</organism>
<dbReference type="GO" id="GO:0009435">
    <property type="term" value="P:NAD+ biosynthetic process"/>
    <property type="evidence" value="ECO:0007669"/>
    <property type="project" value="UniProtKB-UniRule"/>
</dbReference>
<dbReference type="InterPro" id="IPR014445">
    <property type="entry name" value="Gln-dep_NAD_synthase"/>
</dbReference>
<dbReference type="InterPro" id="IPR022310">
    <property type="entry name" value="NAD/GMP_synthase"/>
</dbReference>
<feature type="binding site" evidence="7">
    <location>
        <position position="480"/>
    </location>
    <ligand>
        <name>ATP</name>
        <dbReference type="ChEBI" id="CHEBI:30616"/>
    </ligand>
</feature>
<dbReference type="GO" id="GO:0005737">
    <property type="term" value="C:cytoplasm"/>
    <property type="evidence" value="ECO:0007669"/>
    <property type="project" value="InterPro"/>
</dbReference>
<dbReference type="InterPro" id="IPR003694">
    <property type="entry name" value="NAD_synthase"/>
</dbReference>
<evidence type="ECO:0000256" key="6">
    <source>
        <dbReference type="ARBA" id="ARBA00023027"/>
    </source>
</evidence>
<dbReference type="Gene3D" id="3.40.50.620">
    <property type="entry name" value="HUPs"/>
    <property type="match status" value="1"/>
</dbReference>
<comment type="catalytic activity">
    <reaction evidence="7 8">
        <text>deamido-NAD(+) + L-glutamine + ATP + H2O = L-glutamate + AMP + diphosphate + NAD(+) + H(+)</text>
        <dbReference type="Rhea" id="RHEA:24384"/>
        <dbReference type="ChEBI" id="CHEBI:15377"/>
        <dbReference type="ChEBI" id="CHEBI:15378"/>
        <dbReference type="ChEBI" id="CHEBI:29985"/>
        <dbReference type="ChEBI" id="CHEBI:30616"/>
        <dbReference type="ChEBI" id="CHEBI:33019"/>
        <dbReference type="ChEBI" id="CHEBI:57540"/>
        <dbReference type="ChEBI" id="CHEBI:58359"/>
        <dbReference type="ChEBI" id="CHEBI:58437"/>
        <dbReference type="ChEBI" id="CHEBI:456215"/>
        <dbReference type="EC" id="6.3.5.1"/>
    </reaction>
</comment>
<dbReference type="Gene3D" id="1.10.10.1140">
    <property type="entry name" value="Glutamine-dependent NAD+ synthetase, C-terminal domain"/>
    <property type="match status" value="1"/>
</dbReference>
<feature type="binding site" evidence="7">
    <location>
        <position position="209"/>
    </location>
    <ligand>
        <name>L-glutamine</name>
        <dbReference type="ChEBI" id="CHEBI:58359"/>
    </ligand>
</feature>
<feature type="binding site" evidence="7">
    <location>
        <position position="485"/>
    </location>
    <ligand>
        <name>deamido-NAD(+)</name>
        <dbReference type="ChEBI" id="CHEBI:58437"/>
        <note>ligand shared between two neighboring subunits</note>
    </ligand>
</feature>
<evidence type="ECO:0000256" key="5">
    <source>
        <dbReference type="ARBA" id="ARBA00022840"/>
    </source>
</evidence>
<dbReference type="PROSITE" id="PS50263">
    <property type="entry name" value="CN_HYDROLASE"/>
    <property type="match status" value="1"/>
</dbReference>
<dbReference type="FunFam" id="1.10.10.1140:FF:000001">
    <property type="entry name" value="Glutamine-dependent NAD(+) synthetase"/>
    <property type="match status" value="1"/>
</dbReference>
<keyword evidence="5 7" id="KW-0067">ATP-binding</keyword>
<evidence type="ECO:0000256" key="7">
    <source>
        <dbReference type="HAMAP-Rule" id="MF_02090"/>
    </source>
</evidence>
<reference evidence="10 11" key="1">
    <citation type="journal article" date="2019" name="Emerg. Microbes Infect.">
        <title>Comprehensive subspecies identification of 175 nontuberculous mycobacteria species based on 7547 genomic profiles.</title>
        <authorList>
            <person name="Matsumoto Y."/>
            <person name="Kinjo T."/>
            <person name="Motooka D."/>
            <person name="Nabeya D."/>
            <person name="Jung N."/>
            <person name="Uechi K."/>
            <person name="Horii T."/>
            <person name="Iida T."/>
            <person name="Fujita J."/>
            <person name="Nakamura S."/>
        </authorList>
    </citation>
    <scope>NUCLEOTIDE SEQUENCE [LARGE SCALE GENOMIC DNA]</scope>
    <source>
        <strain evidence="10 11">JCM 17899</strain>
    </source>
</reference>
<accession>A0A7I7QWM1</accession>
<keyword evidence="6 7" id="KW-0520">NAD</keyword>
<name>A0A7I7QWM1_9MYCO</name>
<keyword evidence="3 7" id="KW-0436">Ligase</keyword>
<dbReference type="Proteomes" id="UP000467193">
    <property type="component" value="Chromosome"/>
</dbReference>
<dbReference type="PANTHER" id="PTHR23090:SF9">
    <property type="entry name" value="GLUTAMINE-DEPENDENT NAD(+) SYNTHETASE"/>
    <property type="match status" value="1"/>
</dbReference>
<dbReference type="Pfam" id="PF02540">
    <property type="entry name" value="NAD_synthase"/>
    <property type="match status" value="1"/>
</dbReference>
<evidence type="ECO:0000256" key="3">
    <source>
        <dbReference type="ARBA" id="ARBA00022598"/>
    </source>
</evidence>
<dbReference type="PIRSF" id="PIRSF006630">
    <property type="entry name" value="NADS_GAT"/>
    <property type="match status" value="1"/>
</dbReference>
<feature type="active site" description="For glutaminase activity" evidence="7">
    <location>
        <position position="121"/>
    </location>
</feature>
<dbReference type="EC" id="6.3.5.1" evidence="7 8"/>
<evidence type="ECO:0000256" key="2">
    <source>
        <dbReference type="ARBA" id="ARBA00007145"/>
    </source>
</evidence>
<dbReference type="SUPFAM" id="SSF52402">
    <property type="entry name" value="Adenine nucleotide alpha hydrolases-like"/>
    <property type="match status" value="1"/>
</dbReference>
<dbReference type="InterPro" id="IPR003010">
    <property type="entry name" value="C-N_Hydrolase"/>
</dbReference>
<dbReference type="FunFam" id="3.60.110.10:FF:000020">
    <property type="entry name" value="Glutamine-dependent NAD(+) synthetase"/>
    <property type="match status" value="1"/>
</dbReference>
<proteinExistence type="inferred from homology"/>
<dbReference type="Gene3D" id="3.60.110.10">
    <property type="entry name" value="Carbon-nitrogen hydrolase"/>
    <property type="match status" value="1"/>
</dbReference>
<feature type="binding site" evidence="7">
    <location>
        <position position="127"/>
    </location>
    <ligand>
        <name>L-glutamine</name>
        <dbReference type="ChEBI" id="CHEBI:58359"/>
    </ligand>
</feature>
<dbReference type="GO" id="GO:0008795">
    <property type="term" value="F:NAD+ synthase activity"/>
    <property type="evidence" value="ECO:0007669"/>
    <property type="project" value="UniProtKB-UniRule"/>
</dbReference>
<dbReference type="SUPFAM" id="SSF56317">
    <property type="entry name" value="Carbon-nitrogen hydrolase"/>
    <property type="match status" value="1"/>
</dbReference>
<feature type="binding site" evidence="7">
    <location>
        <position position="636"/>
    </location>
    <ligand>
        <name>deamido-NAD(+)</name>
        <dbReference type="ChEBI" id="CHEBI:58437"/>
        <note>ligand shared between two neighboring subunits</note>
    </ligand>
</feature>
<sequence>MSFYSAYRHGFVRVAACTHHTTLADPVANAESVLALARECDADGVALAVFPELTLSGYSIEDILMQEALLDAVEEGLATVVAKSASLLPVLVVGAPLRWRNRIYNTAVVIHRGTVLGVVPKSYLPTYREFYERRQLAPGDDVRGIIRVGDREVPFGPDLLFAATDLPSFVLHVEVCEDMWVPIPPSAEAALAGATVLANLSGSPITIGRADDRKLMARSASSRCLAAYVYAAGGEGESTTDLAWDGQTMIYENGVLLAESERFPKGERRSIADVDTELLRAERNRMGTFDDNRRQHAARVDGYRRIAFTVDPPTDDIGLRRDVERMPFVPADPARLEQDCYEAFGIQVSGLEQRLRALNYPKIVLGVSGGLDSTHALIVAARAMDREGRPRSDILAFTLPGFATGDRTKGNAIALSEALGVTFAEIDIRDTASLMLTEMDHPFSRGEKVYDVTFENVQAGLRTDYLFRLANQRGGIVLGTGDLSELALGWSTYGVGDQMSHYNVNGGVPKTLVQHLIRWVISTGEFGDDVNEVLQSVVDTEITPELVPSGEDEEVQSSQAKVGPYVLQDFSLFQVLRYGFRPSKVAFLAWHAWRDPDHGDWPAGFPVDDRPSYSLGEIRRWLTVFVQRFYSFSQFKRSALPNGPKVSAGGSLSPRGDWRAPSDMSARTWLDEIEREVPDA</sequence>
<evidence type="ECO:0000256" key="4">
    <source>
        <dbReference type="ARBA" id="ARBA00022741"/>
    </source>
</evidence>
<dbReference type="RefSeq" id="WP_163800362.1">
    <property type="nucleotide sequence ID" value="NZ_AP022588.1"/>
</dbReference>
<dbReference type="AlphaFoldDB" id="A0A7I7QWM1"/>
<dbReference type="InterPro" id="IPR041856">
    <property type="entry name" value="NAD+_synth_C"/>
</dbReference>
<protein>
    <recommendedName>
        <fullName evidence="7 8">Glutamine-dependent NAD(+) synthetase</fullName>
        <ecNumber evidence="7 8">6.3.5.1</ecNumber>
    </recommendedName>
    <alternativeName>
        <fullName evidence="7 8">NAD(+) synthase [glutamine-hydrolyzing]</fullName>
    </alternativeName>
</protein>
<dbReference type="InterPro" id="IPR036526">
    <property type="entry name" value="C-N_Hydrolase_sf"/>
</dbReference>
<feature type="binding site" evidence="7">
    <location>
        <position position="456"/>
    </location>
    <ligand>
        <name>deamido-NAD(+)</name>
        <dbReference type="ChEBI" id="CHEBI:58437"/>
        <note>ligand shared between two neighboring subunits</note>
    </ligand>
</feature>
<gene>
    <name evidence="7 10" type="primary">nadE</name>
    <name evidence="10" type="ORF">MSEDJ_48750</name>
</gene>
<feature type="binding site" evidence="7">
    <location>
        <begin position="366"/>
        <end position="373"/>
    </location>
    <ligand>
        <name>ATP</name>
        <dbReference type="ChEBI" id="CHEBI:30616"/>
    </ligand>
</feature>
<comment type="similarity">
    <text evidence="2 7 8">In the C-terminal section; belongs to the NAD synthetase family.</text>
</comment>
<dbReference type="CDD" id="cd00553">
    <property type="entry name" value="NAD_synthase"/>
    <property type="match status" value="1"/>
</dbReference>
<dbReference type="UniPathway" id="UPA00253">
    <property type="reaction ID" value="UER00334"/>
</dbReference>
<dbReference type="HAMAP" id="MF_02090">
    <property type="entry name" value="NadE_glutamine_dep"/>
    <property type="match status" value="1"/>
</dbReference>
<dbReference type="GO" id="GO:0005524">
    <property type="term" value="F:ATP binding"/>
    <property type="evidence" value="ECO:0007669"/>
    <property type="project" value="UniProtKB-UniRule"/>
</dbReference>
<feature type="binding site" evidence="7">
    <location>
        <position position="203"/>
    </location>
    <ligand>
        <name>L-glutamine</name>
        <dbReference type="ChEBI" id="CHEBI:58359"/>
    </ligand>
</feature>